<evidence type="ECO:0000313" key="1">
    <source>
        <dbReference type="EMBL" id="PFH37163.1"/>
    </source>
</evidence>
<organism evidence="1 2">
    <name type="scientific">Besnoitia besnoiti</name>
    <name type="common">Apicomplexan protozoan</name>
    <dbReference type="NCBI Taxonomy" id="94643"/>
    <lineage>
        <taxon>Eukaryota</taxon>
        <taxon>Sar</taxon>
        <taxon>Alveolata</taxon>
        <taxon>Apicomplexa</taxon>
        <taxon>Conoidasida</taxon>
        <taxon>Coccidia</taxon>
        <taxon>Eucoccidiorida</taxon>
        <taxon>Eimeriorina</taxon>
        <taxon>Sarcocystidae</taxon>
        <taxon>Besnoitia</taxon>
    </lineage>
</organism>
<sequence>MGMYGDRCPTAPSGPTDQLCASNFCEPQVVLIDNLELAVRAEDQVIYYGFMGFSGTPAAKAIDHVNRSGRGLTTDCVFGESGEKNRVRMSSGATDSTTEELEEVDRLVIPGAEQMSHTGNPNVLHLQEPLATTLHGSSAAVMPIHLRPPQAVAAALSVAARRQSLAVIHRHPGTGLECSDATIVSGTADRRLMSQ</sequence>
<accession>A0A2A9MMW3</accession>
<evidence type="ECO:0000313" key="2">
    <source>
        <dbReference type="Proteomes" id="UP000224006"/>
    </source>
</evidence>
<comment type="caution">
    <text evidence="1">The sequence shown here is derived from an EMBL/GenBank/DDBJ whole genome shotgun (WGS) entry which is preliminary data.</text>
</comment>
<protein>
    <submittedName>
        <fullName evidence="1">Uncharacterized protein</fullName>
    </submittedName>
</protein>
<proteinExistence type="predicted"/>
<name>A0A2A9MMW3_BESBE</name>
<keyword evidence="2" id="KW-1185">Reference proteome</keyword>
<dbReference type="RefSeq" id="XP_029221172.1">
    <property type="nucleotide sequence ID" value="XM_029362207.1"/>
</dbReference>
<dbReference type="VEuPathDB" id="ToxoDB:BESB_036210"/>
<dbReference type="OrthoDB" id="330455at2759"/>
<dbReference type="GeneID" id="40308602"/>
<dbReference type="KEGG" id="bbes:BESB_036210"/>
<dbReference type="AlphaFoldDB" id="A0A2A9MMW3"/>
<dbReference type="Proteomes" id="UP000224006">
    <property type="component" value="Chromosome II"/>
</dbReference>
<gene>
    <name evidence="1" type="ORF">BESB_036210</name>
</gene>
<dbReference type="EMBL" id="NWUJ01000002">
    <property type="protein sequence ID" value="PFH37163.1"/>
    <property type="molecule type" value="Genomic_DNA"/>
</dbReference>
<reference evidence="1 2" key="1">
    <citation type="submission" date="2017-09" db="EMBL/GenBank/DDBJ databases">
        <title>Genome sequencing of Besnoitia besnoiti strain Bb-Ger1.</title>
        <authorList>
            <person name="Schares G."/>
            <person name="Venepally P."/>
            <person name="Lorenzi H.A."/>
        </authorList>
    </citation>
    <scope>NUCLEOTIDE SEQUENCE [LARGE SCALE GENOMIC DNA]</scope>
    <source>
        <strain evidence="1 2">Bb-Ger1</strain>
    </source>
</reference>